<accession>A0AAV7K5N1</accession>
<dbReference type="InterPro" id="IPR048365">
    <property type="entry name" value="TNP-like_RNaseH_N"/>
</dbReference>
<dbReference type="Pfam" id="PF21787">
    <property type="entry name" value="TNP-like_RNaseH_N"/>
    <property type="match status" value="1"/>
</dbReference>
<comment type="caution">
    <text evidence="2">The sequence shown here is derived from an EMBL/GenBank/DDBJ whole genome shotgun (WGS) entry which is preliminary data.</text>
</comment>
<evidence type="ECO:0000259" key="1">
    <source>
        <dbReference type="Pfam" id="PF21787"/>
    </source>
</evidence>
<evidence type="ECO:0000313" key="2">
    <source>
        <dbReference type="EMBL" id="KAI6655774.1"/>
    </source>
</evidence>
<protein>
    <recommendedName>
        <fullName evidence="1">Transposable element P transposase-like RNase H domain-containing protein</fullName>
    </recommendedName>
</protein>
<dbReference type="EMBL" id="JAKMXF010000177">
    <property type="protein sequence ID" value="KAI6655774.1"/>
    <property type="molecule type" value="Genomic_DNA"/>
</dbReference>
<organism evidence="2 3">
    <name type="scientific">Oopsacas minuta</name>
    <dbReference type="NCBI Taxonomy" id="111878"/>
    <lineage>
        <taxon>Eukaryota</taxon>
        <taxon>Metazoa</taxon>
        <taxon>Porifera</taxon>
        <taxon>Hexactinellida</taxon>
        <taxon>Hexasterophora</taxon>
        <taxon>Lyssacinosida</taxon>
        <taxon>Leucopsacidae</taxon>
        <taxon>Oopsacas</taxon>
    </lineage>
</organism>
<reference evidence="2 3" key="1">
    <citation type="journal article" date="2023" name="BMC Biol.">
        <title>The compact genome of the sponge Oopsacas minuta (Hexactinellida) is lacking key metazoan core genes.</title>
        <authorList>
            <person name="Santini S."/>
            <person name="Schenkelaars Q."/>
            <person name="Jourda C."/>
            <person name="Duchesne M."/>
            <person name="Belahbib H."/>
            <person name="Rocher C."/>
            <person name="Selva M."/>
            <person name="Riesgo A."/>
            <person name="Vervoort M."/>
            <person name="Leys S.P."/>
            <person name="Kodjabachian L."/>
            <person name="Le Bivic A."/>
            <person name="Borchiellini C."/>
            <person name="Claverie J.M."/>
            <person name="Renard E."/>
        </authorList>
    </citation>
    <scope>NUCLEOTIDE SEQUENCE [LARGE SCALE GENOMIC DNA]</scope>
    <source>
        <strain evidence="2">SPO-2</strain>
    </source>
</reference>
<proteinExistence type="predicted"/>
<keyword evidence="3" id="KW-1185">Reference proteome</keyword>
<gene>
    <name evidence="2" type="ORF">LOD99_1916</name>
</gene>
<sequence length="151" mass="16986">MLGTPGLDSEYFHILKNLTVDFSKGNRHVALNMDEIHVSSDISYQGGKVVGEIDPTTSTKKVDENETLRKHFCSSPSRKVLIQLTENMLVDNFSPHWRDNCKGCGTSGWTILRKILSVCTNCILANKVRNVNSEITSSKNDSRKLKKFRSI</sequence>
<evidence type="ECO:0000313" key="3">
    <source>
        <dbReference type="Proteomes" id="UP001165289"/>
    </source>
</evidence>
<feature type="domain" description="Transposable element P transposase-like RNase H" evidence="1">
    <location>
        <begin position="4"/>
        <end position="66"/>
    </location>
</feature>
<dbReference type="Proteomes" id="UP001165289">
    <property type="component" value="Unassembled WGS sequence"/>
</dbReference>
<name>A0AAV7K5N1_9METZ</name>
<dbReference type="AlphaFoldDB" id="A0AAV7K5N1"/>